<dbReference type="InterPro" id="IPR031621">
    <property type="entry name" value="HisKA_7TM"/>
</dbReference>
<dbReference type="EC" id="2.7.13.3" evidence="2"/>
<dbReference type="GO" id="GO:0000155">
    <property type="term" value="F:phosphorelay sensor kinase activity"/>
    <property type="evidence" value="ECO:0007669"/>
    <property type="project" value="InterPro"/>
</dbReference>
<keyword evidence="3" id="KW-0808">Transferase</keyword>
<dbReference type="RefSeq" id="WP_089699317.1">
    <property type="nucleotide sequence ID" value="NZ_FNHL01000005.1"/>
</dbReference>
<dbReference type="InterPro" id="IPR050980">
    <property type="entry name" value="2C_sensor_his_kinase"/>
</dbReference>
<gene>
    <name evidence="9" type="ORF">SAMN04487949_3357</name>
</gene>
<dbReference type="EMBL" id="FNHL01000005">
    <property type="protein sequence ID" value="SDN09758.1"/>
    <property type="molecule type" value="Genomic_DNA"/>
</dbReference>
<feature type="domain" description="Histidine kinase" evidence="8">
    <location>
        <begin position="359"/>
        <end position="567"/>
    </location>
</feature>
<dbReference type="SUPFAM" id="SSF55874">
    <property type="entry name" value="ATPase domain of HSP90 chaperone/DNA topoisomerase II/histidine kinase"/>
    <property type="match status" value="1"/>
</dbReference>
<dbReference type="Gene3D" id="3.30.450.20">
    <property type="entry name" value="PAS domain"/>
    <property type="match status" value="1"/>
</dbReference>
<accession>A0A1G9YKT1</accession>
<dbReference type="Pfam" id="PF02518">
    <property type="entry name" value="HATPase_c"/>
    <property type="match status" value="1"/>
</dbReference>
<dbReference type="PANTHER" id="PTHR44936">
    <property type="entry name" value="SENSOR PROTEIN CREC"/>
    <property type="match status" value="1"/>
</dbReference>
<dbReference type="STRING" id="660521.SAMN04487949_3357"/>
<dbReference type="PANTHER" id="PTHR44936:SF10">
    <property type="entry name" value="SENSOR PROTEIN RSTB"/>
    <property type="match status" value="1"/>
</dbReference>
<keyword evidence="7" id="KW-1133">Transmembrane helix</keyword>
<evidence type="ECO:0000256" key="2">
    <source>
        <dbReference type="ARBA" id="ARBA00012438"/>
    </source>
</evidence>
<proteinExistence type="predicted"/>
<dbReference type="InterPro" id="IPR004358">
    <property type="entry name" value="Sig_transdc_His_kin-like_C"/>
</dbReference>
<dbReference type="PROSITE" id="PS50109">
    <property type="entry name" value="HIS_KIN"/>
    <property type="match status" value="1"/>
</dbReference>
<reference evidence="10" key="1">
    <citation type="submission" date="2016-10" db="EMBL/GenBank/DDBJ databases">
        <authorList>
            <person name="Varghese N."/>
            <person name="Submissions S."/>
        </authorList>
    </citation>
    <scope>NUCLEOTIDE SEQUENCE [LARGE SCALE GENOMIC DNA]</scope>
    <source>
        <strain evidence="10">CGMCC 1.10119</strain>
    </source>
</reference>
<dbReference type="SMART" id="SM00387">
    <property type="entry name" value="HATPase_c"/>
    <property type="match status" value="1"/>
</dbReference>
<dbReference type="Gene3D" id="3.30.565.10">
    <property type="entry name" value="Histidine kinase-like ATPase, C-terminal domain"/>
    <property type="match status" value="1"/>
</dbReference>
<sequence length="572" mass="62498">MSWQFTPLALPTVMATLVSVLLGGYSVQYMRSNGTTPLLTSFCAVNLGLVVWTLFSTLKLLHTDPATKLLFYRLLYFGIAPLGAFALLFVLIHTNRIRELRARNVLPLLAVPAVYLVLLFVNPNGVIIESTRIVDSGGLVVLRVETSIAHLVLELLYNALMSVIAVGLILTRAVRIGREYLPQALLVTAGVAAPFAFVLLSLAQVPPFVSDSVNFIPASAGITSLALGLAIHRYQFLDLSPIAYTAAMEASPDSVLVLDAEKRVIHANERGSELLEQLGGSFGMAATDVHPSFDVEAPPTEVITVDAATPRSLSVRSQQLERQGQTVGWVVVLRDVTELHEQQQTIRDRNEKLTLLNEILRHDIRNDMMVVLGNARLVQDVTDDETVTRRLETIVNSGEHATELTESVRALMTTMVDSEETTEAVSLRDVLMTEVSSIRSGYHEVAVDVPHEIPDVEIVADDLLGTVFRNLLTNAVRHNRRADPVVTVSAETRTDDVLVRVSDNGPGIADEQKEEVFGRGEKGLESQGTGLGLYLVDTVVQSYGGDVWVEDNDPTGATFVVRLPLARDVLRS</sequence>
<evidence type="ECO:0000313" key="10">
    <source>
        <dbReference type="Proteomes" id="UP000199451"/>
    </source>
</evidence>
<name>A0A1G9YKT1_9EURY</name>
<dbReference type="GO" id="GO:0005524">
    <property type="term" value="F:ATP binding"/>
    <property type="evidence" value="ECO:0007669"/>
    <property type="project" value="UniProtKB-KW"/>
</dbReference>
<evidence type="ECO:0000256" key="1">
    <source>
        <dbReference type="ARBA" id="ARBA00000085"/>
    </source>
</evidence>
<keyword evidence="4" id="KW-0547">Nucleotide-binding</keyword>
<protein>
    <recommendedName>
        <fullName evidence="2">histidine kinase</fullName>
        <ecNumber evidence="2">2.7.13.3</ecNumber>
    </recommendedName>
</protein>
<feature type="transmembrane region" description="Helical" evidence="7">
    <location>
        <begin position="38"/>
        <end position="58"/>
    </location>
</feature>
<dbReference type="InterPro" id="IPR000014">
    <property type="entry name" value="PAS"/>
</dbReference>
<evidence type="ECO:0000259" key="8">
    <source>
        <dbReference type="PROSITE" id="PS50109"/>
    </source>
</evidence>
<keyword evidence="5" id="KW-0418">Kinase</keyword>
<keyword evidence="7" id="KW-0472">Membrane</keyword>
<dbReference type="SUPFAM" id="SSF47384">
    <property type="entry name" value="Homodimeric domain of signal transducing histidine kinase"/>
    <property type="match status" value="1"/>
</dbReference>
<feature type="transmembrane region" description="Helical" evidence="7">
    <location>
        <begin position="148"/>
        <end position="171"/>
    </location>
</feature>
<keyword evidence="10" id="KW-1185">Reference proteome</keyword>
<keyword evidence="7" id="KW-0812">Transmembrane</keyword>
<dbReference type="AlphaFoldDB" id="A0A1G9YKT1"/>
<dbReference type="Proteomes" id="UP000199451">
    <property type="component" value="Unassembled WGS sequence"/>
</dbReference>
<dbReference type="InterPro" id="IPR036890">
    <property type="entry name" value="HATPase_C_sf"/>
</dbReference>
<evidence type="ECO:0000256" key="7">
    <source>
        <dbReference type="SAM" id="Phobius"/>
    </source>
</evidence>
<keyword evidence="6" id="KW-0067">ATP-binding</keyword>
<feature type="transmembrane region" description="Helical" evidence="7">
    <location>
        <begin position="105"/>
        <end position="128"/>
    </location>
</feature>
<evidence type="ECO:0000256" key="3">
    <source>
        <dbReference type="ARBA" id="ARBA00022679"/>
    </source>
</evidence>
<feature type="transmembrane region" description="Helical" evidence="7">
    <location>
        <begin position="183"/>
        <end position="203"/>
    </location>
</feature>
<dbReference type="Pfam" id="PF16927">
    <property type="entry name" value="HisKA_7TM"/>
    <property type="match status" value="1"/>
</dbReference>
<dbReference type="PRINTS" id="PR00344">
    <property type="entry name" value="BCTRLSENSOR"/>
</dbReference>
<evidence type="ECO:0000256" key="5">
    <source>
        <dbReference type="ARBA" id="ARBA00022777"/>
    </source>
</evidence>
<comment type="catalytic activity">
    <reaction evidence="1">
        <text>ATP + protein L-histidine = ADP + protein N-phospho-L-histidine.</text>
        <dbReference type="EC" id="2.7.13.3"/>
    </reaction>
</comment>
<feature type="transmembrane region" description="Helical" evidence="7">
    <location>
        <begin position="6"/>
        <end position="26"/>
    </location>
</feature>
<evidence type="ECO:0000313" key="9">
    <source>
        <dbReference type="EMBL" id="SDN09758.1"/>
    </source>
</evidence>
<dbReference type="OrthoDB" id="3369at2157"/>
<dbReference type="InterPro" id="IPR005467">
    <property type="entry name" value="His_kinase_dom"/>
</dbReference>
<evidence type="ECO:0000256" key="6">
    <source>
        <dbReference type="ARBA" id="ARBA00022840"/>
    </source>
</evidence>
<feature type="transmembrane region" description="Helical" evidence="7">
    <location>
        <begin position="70"/>
        <end position="93"/>
    </location>
</feature>
<dbReference type="Pfam" id="PF13188">
    <property type="entry name" value="PAS_8"/>
    <property type="match status" value="1"/>
</dbReference>
<dbReference type="InterPro" id="IPR036097">
    <property type="entry name" value="HisK_dim/P_sf"/>
</dbReference>
<dbReference type="InterPro" id="IPR003594">
    <property type="entry name" value="HATPase_dom"/>
</dbReference>
<evidence type="ECO:0000256" key="4">
    <source>
        <dbReference type="ARBA" id="ARBA00022741"/>
    </source>
</evidence>
<organism evidence="9 10">
    <name type="scientific">Halogranum gelatinilyticum</name>
    <dbReference type="NCBI Taxonomy" id="660521"/>
    <lineage>
        <taxon>Archaea</taxon>
        <taxon>Methanobacteriati</taxon>
        <taxon>Methanobacteriota</taxon>
        <taxon>Stenosarchaea group</taxon>
        <taxon>Halobacteria</taxon>
        <taxon>Halobacteriales</taxon>
        <taxon>Haloferacaceae</taxon>
    </lineage>
</organism>